<accession>A0A183S919</accession>
<organism evidence="1">
    <name type="scientific">Schistocephalus solidus</name>
    <name type="common">Tapeworm</name>
    <dbReference type="NCBI Taxonomy" id="70667"/>
    <lineage>
        <taxon>Eukaryota</taxon>
        <taxon>Metazoa</taxon>
        <taxon>Spiralia</taxon>
        <taxon>Lophotrochozoa</taxon>
        <taxon>Platyhelminthes</taxon>
        <taxon>Cestoda</taxon>
        <taxon>Eucestoda</taxon>
        <taxon>Diphyllobothriidea</taxon>
        <taxon>Diphyllobothriidae</taxon>
        <taxon>Schistocephalus</taxon>
    </lineage>
</organism>
<sequence length="240" mass="26446">LAVESNNRSRNSSGSCVIVHNGAVSTQPLLSEVECPVVIIQQTRRSPRTALHLCHNLGFVACGAYPTDFPISLHCNLSQSDPGLRWLWGLSRYTMITLNCTASQENLDCVACGDYQRELRLPRSAICLSQKLSFVAYGAYPSDWTITLHCTASLSQPGLRVLCGRSRGVYRPPNANEDYDLCLSQAFHAAADLNPKYCLTAGDFNLPEVHWFPLSGPAKFEDLLEAIDIGMWDQVVDVPT</sequence>
<name>A0A183S919_SCHSO</name>
<protein>
    <submittedName>
        <fullName evidence="1">Endo/exonuclease/phosphatase domain-containing protein</fullName>
    </submittedName>
</protein>
<proteinExistence type="predicted"/>
<dbReference type="AlphaFoldDB" id="A0A183S919"/>
<evidence type="ECO:0000313" key="1">
    <source>
        <dbReference type="WBParaSite" id="SSLN_0000074801-mRNA-1"/>
    </source>
</evidence>
<dbReference type="WBParaSite" id="SSLN_0000074801-mRNA-1">
    <property type="protein sequence ID" value="SSLN_0000074801-mRNA-1"/>
    <property type="gene ID" value="SSLN_0000074801"/>
</dbReference>
<reference evidence="1" key="1">
    <citation type="submission" date="2016-06" db="UniProtKB">
        <authorList>
            <consortium name="WormBaseParasite"/>
        </authorList>
    </citation>
    <scope>IDENTIFICATION</scope>
</reference>